<organism evidence="1 2">
    <name type="scientific">Lentinula raphanica</name>
    <dbReference type="NCBI Taxonomy" id="153919"/>
    <lineage>
        <taxon>Eukaryota</taxon>
        <taxon>Fungi</taxon>
        <taxon>Dikarya</taxon>
        <taxon>Basidiomycota</taxon>
        <taxon>Agaricomycotina</taxon>
        <taxon>Agaricomycetes</taxon>
        <taxon>Agaricomycetidae</taxon>
        <taxon>Agaricales</taxon>
        <taxon>Marasmiineae</taxon>
        <taxon>Omphalotaceae</taxon>
        <taxon>Lentinula</taxon>
    </lineage>
</organism>
<keyword evidence="2" id="KW-1185">Reference proteome</keyword>
<evidence type="ECO:0000313" key="1">
    <source>
        <dbReference type="EMBL" id="KAJ3841791.1"/>
    </source>
</evidence>
<dbReference type="Proteomes" id="UP001163846">
    <property type="component" value="Unassembled WGS sequence"/>
</dbReference>
<feature type="non-terminal residue" evidence="1">
    <location>
        <position position="1"/>
    </location>
</feature>
<accession>A0AA38PFT5</accession>
<proteinExistence type="predicted"/>
<gene>
    <name evidence="1" type="ORF">F5878DRAFT_519481</name>
</gene>
<feature type="non-terminal residue" evidence="1">
    <location>
        <position position="74"/>
    </location>
</feature>
<name>A0AA38PFT5_9AGAR</name>
<sequence>IFGGKGPNHTHQLIFKRSILLEIYRAMQETIESNFALTHRTIRHSKPRMTNTLRNLGTIVSALESTIIKPGRQS</sequence>
<dbReference type="EMBL" id="MU806027">
    <property type="protein sequence ID" value="KAJ3841791.1"/>
    <property type="molecule type" value="Genomic_DNA"/>
</dbReference>
<reference evidence="1" key="1">
    <citation type="submission" date="2022-08" db="EMBL/GenBank/DDBJ databases">
        <authorList>
            <consortium name="DOE Joint Genome Institute"/>
            <person name="Min B."/>
            <person name="Riley R."/>
            <person name="Sierra-Patev S."/>
            <person name="Naranjo-Ortiz M."/>
            <person name="Looney B."/>
            <person name="Konkel Z."/>
            <person name="Slot J.C."/>
            <person name="Sakamoto Y."/>
            <person name="Steenwyk J.L."/>
            <person name="Rokas A."/>
            <person name="Carro J."/>
            <person name="Camarero S."/>
            <person name="Ferreira P."/>
            <person name="Molpeceres G."/>
            <person name="Ruiz-Duenas F.J."/>
            <person name="Serrano A."/>
            <person name="Henrissat B."/>
            <person name="Drula E."/>
            <person name="Hughes K.W."/>
            <person name="Mata J.L."/>
            <person name="Ishikawa N.K."/>
            <person name="Vargas-Isla R."/>
            <person name="Ushijima S."/>
            <person name="Smith C.A."/>
            <person name="Ahrendt S."/>
            <person name="Andreopoulos W."/>
            <person name="He G."/>
            <person name="Labutti K."/>
            <person name="Lipzen A."/>
            <person name="Ng V."/>
            <person name="Sandor L."/>
            <person name="Barry K."/>
            <person name="Martinez A.T."/>
            <person name="Xiao Y."/>
            <person name="Gibbons J.G."/>
            <person name="Terashima K."/>
            <person name="Hibbett D.S."/>
            <person name="Grigoriev I.V."/>
        </authorList>
    </citation>
    <scope>NUCLEOTIDE SEQUENCE</scope>
    <source>
        <strain evidence="1">TFB9207</strain>
    </source>
</reference>
<comment type="caution">
    <text evidence="1">The sequence shown here is derived from an EMBL/GenBank/DDBJ whole genome shotgun (WGS) entry which is preliminary data.</text>
</comment>
<dbReference type="AlphaFoldDB" id="A0AA38PFT5"/>
<evidence type="ECO:0000313" key="2">
    <source>
        <dbReference type="Proteomes" id="UP001163846"/>
    </source>
</evidence>
<protein>
    <submittedName>
        <fullName evidence="1">Uncharacterized protein</fullName>
    </submittedName>
</protein>